<evidence type="ECO:0000313" key="10">
    <source>
        <dbReference type="EMBL" id="RKQ63790.1"/>
    </source>
</evidence>
<comment type="similarity">
    <text evidence="6">Belongs to the ABC-4 integral membrane protein family.</text>
</comment>
<dbReference type="InterPro" id="IPR003838">
    <property type="entry name" value="ABC3_permease_C"/>
</dbReference>
<comment type="subcellular location">
    <subcellularLocation>
        <location evidence="1">Cell membrane</location>
        <topology evidence="1">Multi-pass membrane protein</topology>
    </subcellularLocation>
</comment>
<keyword evidence="11" id="KW-1185">Reference proteome</keyword>
<dbReference type="GO" id="GO:0022857">
    <property type="term" value="F:transmembrane transporter activity"/>
    <property type="evidence" value="ECO:0007669"/>
    <property type="project" value="TreeGrafter"/>
</dbReference>
<feature type="domain" description="MacB-like periplasmic core" evidence="9">
    <location>
        <begin position="18"/>
        <end position="241"/>
    </location>
</feature>
<sequence>MKLKSLVSYFKENKKRLILSILGIAIGVFSLSLMMGITQAMKLKVERAIGKLGSRVLVILPGEVKNLGGRTVQLSFYPTLKVKDAEEIKKKCPDVEEVSPYKKVSPNVHYMGKRITAEVYGVWPSYSKIADYKPICGRFLSKEDNEEIAQRAVLGYEVAKKLYGEECPVGKVIYLFNAPYRIVGVMEKRGTDLSGENLDERVYIPLSSAVKRISNVDYVDGIYLLPSEGAEIEKVKREVEEFLIKRHGKKDFSVNKFEDLINTQKQAMEIFSKLSLIVSSISFGVGALGILGVMILSVYERLVEIGVKRTFGATRLEIALQFLIESVVLSLIGGIGGALLSSLIVLAVSTFAGWGTFVPLRGALISLLLAGLVGTISGVYPALRASSFDPKEILKET</sequence>
<evidence type="ECO:0000256" key="6">
    <source>
        <dbReference type="ARBA" id="ARBA00038076"/>
    </source>
</evidence>
<proteinExistence type="inferred from homology"/>
<dbReference type="Proteomes" id="UP000280881">
    <property type="component" value="Unassembled WGS sequence"/>
</dbReference>
<feature type="transmembrane region" description="Helical" evidence="7">
    <location>
        <begin position="319"/>
        <end position="352"/>
    </location>
</feature>
<dbReference type="GO" id="GO:0005886">
    <property type="term" value="C:plasma membrane"/>
    <property type="evidence" value="ECO:0007669"/>
    <property type="project" value="UniProtKB-SubCell"/>
</dbReference>
<keyword evidence="4 7" id="KW-1133">Transmembrane helix</keyword>
<dbReference type="AlphaFoldDB" id="A0A420W900"/>
<feature type="domain" description="ABC3 transporter permease C-terminal" evidence="8">
    <location>
        <begin position="277"/>
        <end position="390"/>
    </location>
</feature>
<evidence type="ECO:0000313" key="11">
    <source>
        <dbReference type="Proteomes" id="UP000280881"/>
    </source>
</evidence>
<evidence type="ECO:0000256" key="3">
    <source>
        <dbReference type="ARBA" id="ARBA00022692"/>
    </source>
</evidence>
<evidence type="ECO:0000256" key="7">
    <source>
        <dbReference type="SAM" id="Phobius"/>
    </source>
</evidence>
<dbReference type="PANTHER" id="PTHR30572:SF4">
    <property type="entry name" value="ABC TRANSPORTER PERMEASE YTRF"/>
    <property type="match status" value="1"/>
</dbReference>
<organism evidence="10 11">
    <name type="scientific">Thermovibrio guaymasensis</name>
    <dbReference type="NCBI Taxonomy" id="240167"/>
    <lineage>
        <taxon>Bacteria</taxon>
        <taxon>Pseudomonadati</taxon>
        <taxon>Aquificota</taxon>
        <taxon>Aquificia</taxon>
        <taxon>Desulfurobacteriales</taxon>
        <taxon>Desulfurobacteriaceae</taxon>
        <taxon>Thermovibrio</taxon>
    </lineage>
</organism>
<dbReference type="Pfam" id="PF02687">
    <property type="entry name" value="FtsX"/>
    <property type="match status" value="1"/>
</dbReference>
<evidence type="ECO:0000259" key="8">
    <source>
        <dbReference type="Pfam" id="PF02687"/>
    </source>
</evidence>
<keyword evidence="3 7" id="KW-0812">Transmembrane</keyword>
<comment type="caution">
    <text evidence="10">The sequence shown here is derived from an EMBL/GenBank/DDBJ whole genome shotgun (WGS) entry which is preliminary data.</text>
</comment>
<keyword evidence="2" id="KW-1003">Cell membrane</keyword>
<evidence type="ECO:0000256" key="2">
    <source>
        <dbReference type="ARBA" id="ARBA00022475"/>
    </source>
</evidence>
<evidence type="ECO:0000256" key="4">
    <source>
        <dbReference type="ARBA" id="ARBA00022989"/>
    </source>
</evidence>
<feature type="transmembrane region" description="Helical" evidence="7">
    <location>
        <begin position="364"/>
        <end position="383"/>
    </location>
</feature>
<reference evidence="10 11" key="1">
    <citation type="submission" date="2018-10" db="EMBL/GenBank/DDBJ databases">
        <title>Genomic Encyclopedia of Type Strains, Phase IV (KMG-IV): sequencing the most valuable type-strain genomes for metagenomic binning, comparative biology and taxonomic classification.</title>
        <authorList>
            <person name="Goeker M."/>
        </authorList>
    </citation>
    <scope>NUCLEOTIDE SEQUENCE [LARGE SCALE GENOMIC DNA]</scope>
    <source>
        <strain evidence="10 11">DSM 15521</strain>
    </source>
</reference>
<dbReference type="RefSeq" id="WP_121170024.1">
    <property type="nucleotide sequence ID" value="NZ_RBIE01000001.1"/>
</dbReference>
<gene>
    <name evidence="10" type="ORF">C7457_0672</name>
</gene>
<feature type="transmembrane region" description="Helical" evidence="7">
    <location>
        <begin position="274"/>
        <end position="299"/>
    </location>
</feature>
<dbReference type="InterPro" id="IPR050250">
    <property type="entry name" value="Macrolide_Exporter_MacB"/>
</dbReference>
<protein>
    <submittedName>
        <fullName evidence="10">Putative ABC transport system permease protein</fullName>
    </submittedName>
</protein>
<dbReference type="Pfam" id="PF12704">
    <property type="entry name" value="MacB_PCD"/>
    <property type="match status" value="1"/>
</dbReference>
<dbReference type="PANTHER" id="PTHR30572">
    <property type="entry name" value="MEMBRANE COMPONENT OF TRANSPORTER-RELATED"/>
    <property type="match status" value="1"/>
</dbReference>
<evidence type="ECO:0000259" key="9">
    <source>
        <dbReference type="Pfam" id="PF12704"/>
    </source>
</evidence>
<dbReference type="EMBL" id="RBIE01000001">
    <property type="protein sequence ID" value="RKQ63790.1"/>
    <property type="molecule type" value="Genomic_DNA"/>
</dbReference>
<accession>A0A420W900</accession>
<evidence type="ECO:0000256" key="5">
    <source>
        <dbReference type="ARBA" id="ARBA00023136"/>
    </source>
</evidence>
<evidence type="ECO:0000256" key="1">
    <source>
        <dbReference type="ARBA" id="ARBA00004651"/>
    </source>
</evidence>
<keyword evidence="5 7" id="KW-0472">Membrane</keyword>
<name>A0A420W900_9BACT</name>
<dbReference type="OrthoDB" id="9770099at2"/>
<feature type="transmembrane region" description="Helical" evidence="7">
    <location>
        <begin position="17"/>
        <end position="37"/>
    </location>
</feature>
<dbReference type="InterPro" id="IPR025857">
    <property type="entry name" value="MacB_PCD"/>
</dbReference>